<dbReference type="GO" id="GO:0030286">
    <property type="term" value="C:dynein complex"/>
    <property type="evidence" value="ECO:0007669"/>
    <property type="project" value="InterPro"/>
</dbReference>
<name>A0A813LZD3_POLGL</name>
<gene>
    <name evidence="2" type="ORF">PGLA2088_LOCUS50975</name>
</gene>
<feature type="non-terminal residue" evidence="2">
    <location>
        <position position="1"/>
    </location>
</feature>
<accession>A0A813LZD3</accession>
<dbReference type="InterPro" id="IPR043160">
    <property type="entry name" value="Dynein_C_barrel"/>
</dbReference>
<dbReference type="AlphaFoldDB" id="A0A813LZD3"/>
<comment type="caution">
    <text evidence="2">The sequence shown here is derived from an EMBL/GenBank/DDBJ whole genome shotgun (WGS) entry which is preliminary data.</text>
</comment>
<dbReference type="Proteomes" id="UP000626109">
    <property type="component" value="Unassembled WGS sequence"/>
</dbReference>
<reference evidence="2" key="1">
    <citation type="submission" date="2021-02" db="EMBL/GenBank/DDBJ databases">
        <authorList>
            <person name="Dougan E. K."/>
            <person name="Rhodes N."/>
            <person name="Thang M."/>
            <person name="Chan C."/>
        </authorList>
    </citation>
    <scope>NUCLEOTIDE SEQUENCE</scope>
</reference>
<sequence length="119" mass="13467">NRSRFYNTRELAEITGVPAEGVNVHGLFLEGAGWEDGKGEDEGYITESKMKDLHPVMPFCNVYAVHMDVMSWDCMYHCPVFSTSQRGATFLFQANIRMDPDDNELRWVLAGAAMLTQDD</sequence>
<proteinExistence type="predicted"/>
<evidence type="ECO:0000259" key="1">
    <source>
        <dbReference type="Pfam" id="PF18199"/>
    </source>
</evidence>
<dbReference type="InterPro" id="IPR026983">
    <property type="entry name" value="DHC"/>
</dbReference>
<dbReference type="Gene3D" id="3.10.490.20">
    <property type="match status" value="1"/>
</dbReference>
<evidence type="ECO:0000313" key="2">
    <source>
        <dbReference type="EMBL" id="CAE8742461.1"/>
    </source>
</evidence>
<dbReference type="EMBL" id="CAJNNW010037508">
    <property type="protein sequence ID" value="CAE8742461.1"/>
    <property type="molecule type" value="Genomic_DNA"/>
</dbReference>
<dbReference type="GO" id="GO:0007018">
    <property type="term" value="P:microtubule-based movement"/>
    <property type="evidence" value="ECO:0007669"/>
    <property type="project" value="InterPro"/>
</dbReference>
<dbReference type="InterPro" id="IPR041228">
    <property type="entry name" value="Dynein_C"/>
</dbReference>
<evidence type="ECO:0000313" key="3">
    <source>
        <dbReference type="Proteomes" id="UP000626109"/>
    </source>
</evidence>
<dbReference type="PANTHER" id="PTHR46961:SF20">
    <property type="entry name" value="LOW QUALITY PROTEIN: DYNEIN BETA CHAIN, CILIARY-LIKE"/>
    <property type="match status" value="1"/>
</dbReference>
<organism evidence="2 3">
    <name type="scientific">Polarella glacialis</name>
    <name type="common">Dinoflagellate</name>
    <dbReference type="NCBI Taxonomy" id="89957"/>
    <lineage>
        <taxon>Eukaryota</taxon>
        <taxon>Sar</taxon>
        <taxon>Alveolata</taxon>
        <taxon>Dinophyceae</taxon>
        <taxon>Suessiales</taxon>
        <taxon>Suessiaceae</taxon>
        <taxon>Polarella</taxon>
    </lineage>
</organism>
<dbReference type="GO" id="GO:0051959">
    <property type="term" value="F:dynein light intermediate chain binding"/>
    <property type="evidence" value="ECO:0007669"/>
    <property type="project" value="InterPro"/>
</dbReference>
<protein>
    <recommendedName>
        <fullName evidence="1">Dynein heavy chain C-terminal domain-containing protein</fullName>
    </recommendedName>
</protein>
<dbReference type="PANTHER" id="PTHR46961">
    <property type="entry name" value="DYNEIN HEAVY CHAIN 1, AXONEMAL-LIKE PROTEIN"/>
    <property type="match status" value="1"/>
</dbReference>
<feature type="domain" description="Dynein heavy chain C-terminal" evidence="1">
    <location>
        <begin position="12"/>
        <end position="116"/>
    </location>
</feature>
<dbReference type="GO" id="GO:0045505">
    <property type="term" value="F:dynein intermediate chain binding"/>
    <property type="evidence" value="ECO:0007669"/>
    <property type="project" value="InterPro"/>
</dbReference>
<dbReference type="Pfam" id="PF18199">
    <property type="entry name" value="Dynein_C"/>
    <property type="match status" value="1"/>
</dbReference>